<dbReference type="InterPro" id="IPR018062">
    <property type="entry name" value="HTH_AraC-typ_CS"/>
</dbReference>
<dbReference type="InterPro" id="IPR018060">
    <property type="entry name" value="HTH_AraC"/>
</dbReference>
<protein>
    <submittedName>
        <fullName evidence="6">Helix-turn-helix domain-containing protein</fullName>
    </submittedName>
</protein>
<name>A0ABW6ICC1_9CYAN</name>
<dbReference type="Proteomes" id="UP001600165">
    <property type="component" value="Unassembled WGS sequence"/>
</dbReference>
<evidence type="ECO:0000256" key="1">
    <source>
        <dbReference type="ARBA" id="ARBA00023015"/>
    </source>
</evidence>
<proteinExistence type="predicted"/>
<keyword evidence="7" id="KW-1185">Reference proteome</keyword>
<reference evidence="6 7" key="1">
    <citation type="submission" date="2024-10" db="EMBL/GenBank/DDBJ databases">
        <authorList>
            <person name="Ratan Roy A."/>
            <person name="Morales Sandoval P.H."/>
            <person name="De Los Santos Villalobos S."/>
            <person name="Chakraborty S."/>
            <person name="Mukherjee J."/>
        </authorList>
    </citation>
    <scope>NUCLEOTIDE SEQUENCE [LARGE SCALE GENOMIC DNA]</scope>
    <source>
        <strain evidence="6 7">S1</strain>
    </source>
</reference>
<evidence type="ECO:0000256" key="2">
    <source>
        <dbReference type="ARBA" id="ARBA00023125"/>
    </source>
</evidence>
<dbReference type="PROSITE" id="PS00041">
    <property type="entry name" value="HTH_ARAC_FAMILY_1"/>
    <property type="match status" value="1"/>
</dbReference>
<dbReference type="Gene3D" id="1.10.10.60">
    <property type="entry name" value="Homeodomain-like"/>
    <property type="match status" value="2"/>
</dbReference>
<evidence type="ECO:0000313" key="7">
    <source>
        <dbReference type="Proteomes" id="UP001600165"/>
    </source>
</evidence>
<keyword evidence="2" id="KW-0238">DNA-binding</keyword>
<sequence length="289" mass="32296">MTLKPSQSADAFPEDSHSSESALVLNTEQVQIEQLELPPGQADLQGETAPTLFVDLSLYCLQAQDGKTHIELYRHDDMWVTLANTPLFMHWEGGENCLRVQLSVTLLKRVAAATLETDGDRLTLVPTVQSRQQQLAALSTLLIEEAQESQASSRVYLNSLATVLAVQLLRNYRTTSAPLPSYEGGLPTEQLHQIRDYIDAGLTGDIKLADLARLLNMSSLQFGRMFKQSLGISPHQYVIQQRLERAKYLLKHSDLAIIDIAVECGFNSHSHFSQQFRKVMGMTPRTFRG</sequence>
<keyword evidence="3" id="KW-0804">Transcription</keyword>
<dbReference type="RefSeq" id="WP_377962957.1">
    <property type="nucleotide sequence ID" value="NZ_JBHZOL010000036.1"/>
</dbReference>
<evidence type="ECO:0000259" key="5">
    <source>
        <dbReference type="PROSITE" id="PS01124"/>
    </source>
</evidence>
<dbReference type="PRINTS" id="PR00032">
    <property type="entry name" value="HTHARAC"/>
</dbReference>
<comment type="caution">
    <text evidence="6">The sequence shown here is derived from an EMBL/GenBank/DDBJ whole genome shotgun (WGS) entry which is preliminary data.</text>
</comment>
<dbReference type="InterPro" id="IPR009057">
    <property type="entry name" value="Homeodomain-like_sf"/>
</dbReference>
<accession>A0ABW6ICC1</accession>
<dbReference type="PANTHER" id="PTHR46796:SF6">
    <property type="entry name" value="ARAC SUBFAMILY"/>
    <property type="match status" value="1"/>
</dbReference>
<feature type="region of interest" description="Disordered" evidence="4">
    <location>
        <begin position="1"/>
        <end position="20"/>
    </location>
</feature>
<feature type="domain" description="HTH araC/xylS-type" evidence="5">
    <location>
        <begin position="192"/>
        <end position="289"/>
    </location>
</feature>
<dbReference type="InterPro" id="IPR050204">
    <property type="entry name" value="AraC_XylS_family_regulators"/>
</dbReference>
<dbReference type="PANTHER" id="PTHR46796">
    <property type="entry name" value="HTH-TYPE TRANSCRIPTIONAL ACTIVATOR RHAS-RELATED"/>
    <property type="match status" value="1"/>
</dbReference>
<evidence type="ECO:0000256" key="3">
    <source>
        <dbReference type="ARBA" id="ARBA00023163"/>
    </source>
</evidence>
<gene>
    <name evidence="6" type="ORF">ACFVKH_05940</name>
</gene>
<dbReference type="PROSITE" id="PS01124">
    <property type="entry name" value="HTH_ARAC_FAMILY_2"/>
    <property type="match status" value="1"/>
</dbReference>
<dbReference type="SMART" id="SM00342">
    <property type="entry name" value="HTH_ARAC"/>
    <property type="match status" value="1"/>
</dbReference>
<evidence type="ECO:0000313" key="6">
    <source>
        <dbReference type="EMBL" id="MFE4105808.1"/>
    </source>
</evidence>
<dbReference type="SUPFAM" id="SSF46689">
    <property type="entry name" value="Homeodomain-like"/>
    <property type="match status" value="2"/>
</dbReference>
<dbReference type="EMBL" id="JBHZOL010000036">
    <property type="protein sequence ID" value="MFE4105808.1"/>
    <property type="molecule type" value="Genomic_DNA"/>
</dbReference>
<dbReference type="InterPro" id="IPR020449">
    <property type="entry name" value="Tscrpt_reg_AraC-type_HTH"/>
</dbReference>
<dbReference type="Pfam" id="PF12833">
    <property type="entry name" value="HTH_18"/>
    <property type="match status" value="1"/>
</dbReference>
<organism evidence="6 7">
    <name type="scientific">Almyronema epifaneia S1</name>
    <dbReference type="NCBI Taxonomy" id="2991925"/>
    <lineage>
        <taxon>Bacteria</taxon>
        <taxon>Bacillati</taxon>
        <taxon>Cyanobacteriota</taxon>
        <taxon>Cyanophyceae</taxon>
        <taxon>Nodosilineales</taxon>
        <taxon>Nodosilineaceae</taxon>
        <taxon>Almyronema</taxon>
        <taxon>Almyronema epifaneia</taxon>
    </lineage>
</organism>
<keyword evidence="1" id="KW-0805">Transcription regulation</keyword>
<evidence type="ECO:0000256" key="4">
    <source>
        <dbReference type="SAM" id="MobiDB-lite"/>
    </source>
</evidence>